<reference evidence="15 16" key="1">
    <citation type="submission" date="2017-07" db="EMBL/GenBank/DDBJ databases">
        <authorList>
            <person name="Sun Z.S."/>
            <person name="Albrecht U."/>
            <person name="Echele G."/>
            <person name="Lee C.C."/>
        </authorList>
    </citation>
    <scope>NUCLEOTIDE SEQUENCE [LARGE SCALE GENOMIC DNA]</scope>
    <source>
        <strain evidence="15 16">CGMCC 1.12710</strain>
    </source>
</reference>
<feature type="transmembrane region" description="Helical" evidence="14">
    <location>
        <begin position="190"/>
        <end position="210"/>
    </location>
</feature>
<dbReference type="HAMAP" id="MF_01006">
    <property type="entry name" value="Undec_diphosphatase"/>
    <property type="match status" value="1"/>
</dbReference>
<comment type="catalytic activity">
    <reaction evidence="13 14">
        <text>di-trans,octa-cis-undecaprenyl diphosphate + H2O = di-trans,octa-cis-undecaprenyl phosphate + phosphate + H(+)</text>
        <dbReference type="Rhea" id="RHEA:28094"/>
        <dbReference type="ChEBI" id="CHEBI:15377"/>
        <dbReference type="ChEBI" id="CHEBI:15378"/>
        <dbReference type="ChEBI" id="CHEBI:43474"/>
        <dbReference type="ChEBI" id="CHEBI:58405"/>
        <dbReference type="ChEBI" id="CHEBI:60392"/>
        <dbReference type="EC" id="3.6.1.27"/>
    </reaction>
</comment>
<evidence type="ECO:0000256" key="4">
    <source>
        <dbReference type="ARBA" id="ARBA00021581"/>
    </source>
</evidence>
<evidence type="ECO:0000256" key="8">
    <source>
        <dbReference type="ARBA" id="ARBA00022989"/>
    </source>
</evidence>
<proteinExistence type="inferred from homology"/>
<evidence type="ECO:0000256" key="14">
    <source>
        <dbReference type="HAMAP-Rule" id="MF_01006"/>
    </source>
</evidence>
<evidence type="ECO:0000256" key="9">
    <source>
        <dbReference type="ARBA" id="ARBA00023136"/>
    </source>
</evidence>
<comment type="subcellular location">
    <subcellularLocation>
        <location evidence="1 14">Cell membrane</location>
        <topology evidence="1 14">Multi-pass membrane protein</topology>
    </subcellularLocation>
</comment>
<sequence>MPLIQLIVLALIQGITEFLPISSSAHLILAPLVMDWRDQGPLIDLAAHVGTLGAVMLYFRNETGMLARGGVDALRFRDSPDRRLFLMLAGASVPIVLFGALLVALKLEEAMRSPHLIGATSIVFGLLLWHADRRPAAGEKSVATLGWREAMMVGLAQMLSLVPGVSRSGVTMTAARYLGWSRVEAARFSMLLAIPVTMVLGLAAMLRLLTGGGDEQLAAGLIVAGLSFLVALGAIAFLMKWLQRMSFLPFVVYRVLLGAALLLFAGKLA</sequence>
<dbReference type="PANTHER" id="PTHR30622:SF4">
    <property type="entry name" value="UNDECAPRENYL-DIPHOSPHATASE"/>
    <property type="match status" value="1"/>
</dbReference>
<dbReference type="AlphaFoldDB" id="A0A239PLX4"/>
<keyword evidence="14" id="KW-0573">Peptidoglycan synthesis</keyword>
<keyword evidence="16" id="KW-1185">Reference proteome</keyword>
<evidence type="ECO:0000256" key="6">
    <source>
        <dbReference type="ARBA" id="ARBA00022692"/>
    </source>
</evidence>
<dbReference type="OrthoDB" id="9808289at2"/>
<dbReference type="GO" id="GO:0009252">
    <property type="term" value="P:peptidoglycan biosynthetic process"/>
    <property type="evidence" value="ECO:0007669"/>
    <property type="project" value="UniProtKB-KW"/>
</dbReference>
<protein>
    <recommendedName>
        <fullName evidence="4 14">Undecaprenyl-diphosphatase</fullName>
        <ecNumber evidence="3 14">3.6.1.27</ecNumber>
    </recommendedName>
    <alternativeName>
        <fullName evidence="12 14">Bacitracin resistance protein</fullName>
    </alternativeName>
    <alternativeName>
        <fullName evidence="11 14">Undecaprenyl pyrophosphate phosphatase</fullName>
    </alternativeName>
</protein>
<dbReference type="EC" id="3.6.1.27" evidence="3 14"/>
<comment type="similarity">
    <text evidence="2 14">Belongs to the UppP family.</text>
</comment>
<accession>A0A239PLX4</accession>
<evidence type="ECO:0000256" key="11">
    <source>
        <dbReference type="ARBA" id="ARBA00032707"/>
    </source>
</evidence>
<keyword evidence="6 14" id="KW-0812">Transmembrane</keyword>
<evidence type="ECO:0000256" key="3">
    <source>
        <dbReference type="ARBA" id="ARBA00012374"/>
    </source>
</evidence>
<evidence type="ECO:0000256" key="13">
    <source>
        <dbReference type="ARBA" id="ARBA00047594"/>
    </source>
</evidence>
<evidence type="ECO:0000256" key="7">
    <source>
        <dbReference type="ARBA" id="ARBA00022801"/>
    </source>
</evidence>
<evidence type="ECO:0000256" key="1">
    <source>
        <dbReference type="ARBA" id="ARBA00004651"/>
    </source>
</evidence>
<dbReference type="GO" id="GO:0050380">
    <property type="term" value="F:undecaprenyl-diphosphatase activity"/>
    <property type="evidence" value="ECO:0007669"/>
    <property type="project" value="UniProtKB-UniRule"/>
</dbReference>
<evidence type="ECO:0000256" key="2">
    <source>
        <dbReference type="ARBA" id="ARBA00010621"/>
    </source>
</evidence>
<keyword evidence="9 14" id="KW-0472">Membrane</keyword>
<evidence type="ECO:0000256" key="5">
    <source>
        <dbReference type="ARBA" id="ARBA00022475"/>
    </source>
</evidence>
<dbReference type="GO" id="GO:0005886">
    <property type="term" value="C:plasma membrane"/>
    <property type="evidence" value="ECO:0007669"/>
    <property type="project" value="UniProtKB-SubCell"/>
</dbReference>
<dbReference type="GO" id="GO:0046677">
    <property type="term" value="P:response to antibiotic"/>
    <property type="evidence" value="ECO:0007669"/>
    <property type="project" value="UniProtKB-UniRule"/>
</dbReference>
<dbReference type="Pfam" id="PF02673">
    <property type="entry name" value="BacA"/>
    <property type="match status" value="1"/>
</dbReference>
<dbReference type="GO" id="GO:0008360">
    <property type="term" value="P:regulation of cell shape"/>
    <property type="evidence" value="ECO:0007669"/>
    <property type="project" value="UniProtKB-KW"/>
</dbReference>
<organism evidence="15 16">
    <name type="scientific">Amphiplicatus metriothermophilus</name>
    <dbReference type="NCBI Taxonomy" id="1519374"/>
    <lineage>
        <taxon>Bacteria</taxon>
        <taxon>Pseudomonadati</taxon>
        <taxon>Pseudomonadota</taxon>
        <taxon>Alphaproteobacteria</taxon>
        <taxon>Parvularculales</taxon>
        <taxon>Parvularculaceae</taxon>
        <taxon>Amphiplicatus</taxon>
    </lineage>
</organism>
<dbReference type="EMBL" id="FZQA01000001">
    <property type="protein sequence ID" value="SNT68359.1"/>
    <property type="molecule type" value="Genomic_DNA"/>
</dbReference>
<feature type="transmembrane region" description="Helical" evidence="14">
    <location>
        <begin position="217"/>
        <end position="239"/>
    </location>
</feature>
<feature type="transmembrane region" description="Helical" evidence="14">
    <location>
        <begin position="40"/>
        <end position="59"/>
    </location>
</feature>
<evidence type="ECO:0000313" key="15">
    <source>
        <dbReference type="EMBL" id="SNT68359.1"/>
    </source>
</evidence>
<evidence type="ECO:0000256" key="12">
    <source>
        <dbReference type="ARBA" id="ARBA00032932"/>
    </source>
</evidence>
<feature type="transmembrane region" description="Helical" evidence="14">
    <location>
        <begin position="245"/>
        <end position="265"/>
    </location>
</feature>
<comment type="miscellaneous">
    <text evidence="14">Bacitracin is thought to be involved in the inhibition of peptidoglycan synthesis by sequestering undecaprenyl diphosphate, thereby reducing the pool of lipid carrier available.</text>
</comment>
<gene>
    <name evidence="14" type="primary">uppP</name>
    <name evidence="15" type="ORF">SAMN06297382_0861</name>
</gene>
<dbReference type="PANTHER" id="PTHR30622">
    <property type="entry name" value="UNDECAPRENYL-DIPHOSPHATASE"/>
    <property type="match status" value="1"/>
</dbReference>
<feature type="transmembrane region" description="Helical" evidence="14">
    <location>
        <begin position="111"/>
        <end position="129"/>
    </location>
</feature>
<dbReference type="Proteomes" id="UP000198346">
    <property type="component" value="Unassembled WGS sequence"/>
</dbReference>
<evidence type="ECO:0000256" key="10">
    <source>
        <dbReference type="ARBA" id="ARBA00023251"/>
    </source>
</evidence>
<dbReference type="NCBIfam" id="NF001393">
    <property type="entry name" value="PRK00281.2-4"/>
    <property type="match status" value="1"/>
</dbReference>
<evidence type="ECO:0000313" key="16">
    <source>
        <dbReference type="Proteomes" id="UP000198346"/>
    </source>
</evidence>
<comment type="function">
    <text evidence="14">Catalyzes the dephosphorylation of undecaprenyl diphosphate (UPP). Confers resistance to bacitracin.</text>
</comment>
<keyword evidence="10 14" id="KW-0046">Antibiotic resistance</keyword>
<keyword evidence="7 14" id="KW-0378">Hydrolase</keyword>
<feature type="transmembrane region" description="Helical" evidence="14">
    <location>
        <begin position="84"/>
        <end position="105"/>
    </location>
</feature>
<keyword evidence="5 14" id="KW-1003">Cell membrane</keyword>
<dbReference type="GO" id="GO:0071555">
    <property type="term" value="P:cell wall organization"/>
    <property type="evidence" value="ECO:0007669"/>
    <property type="project" value="UniProtKB-KW"/>
</dbReference>
<keyword evidence="14" id="KW-0961">Cell wall biogenesis/degradation</keyword>
<name>A0A239PLX4_9PROT</name>
<keyword evidence="8 14" id="KW-1133">Transmembrane helix</keyword>
<dbReference type="RefSeq" id="WP_089411308.1">
    <property type="nucleotide sequence ID" value="NZ_FZQA01000001.1"/>
</dbReference>
<dbReference type="InterPro" id="IPR003824">
    <property type="entry name" value="UppP"/>
</dbReference>
<keyword evidence="14" id="KW-0133">Cell shape</keyword>